<protein>
    <submittedName>
        <fullName evidence="1">Uncharacterized protein</fullName>
    </submittedName>
</protein>
<accession>A0AA36CEU6</accession>
<gene>
    <name evidence="1" type="ORF">MSPICULIGERA_LOCUS6238</name>
</gene>
<proteinExistence type="predicted"/>
<evidence type="ECO:0000313" key="1">
    <source>
        <dbReference type="EMBL" id="CAJ0567696.1"/>
    </source>
</evidence>
<feature type="non-terminal residue" evidence="1">
    <location>
        <position position="1"/>
    </location>
</feature>
<evidence type="ECO:0000313" key="2">
    <source>
        <dbReference type="Proteomes" id="UP001177023"/>
    </source>
</evidence>
<keyword evidence="2" id="KW-1185">Reference proteome</keyword>
<dbReference type="EMBL" id="CATQJA010001534">
    <property type="protein sequence ID" value="CAJ0567696.1"/>
    <property type="molecule type" value="Genomic_DNA"/>
</dbReference>
<dbReference type="AlphaFoldDB" id="A0AA36CEU6"/>
<sequence length="176" mass="20125">MEFALAQKFHDSKELRNIILIMKNEDVVRLSRSRLQALACNGTAMNNHFSQLLDCTDPIENEIVAECTPSHSPSQNLTELREDPELFCEWMIKFTTCSYEKLGNRCDSERGVFDLARLHVLYNTRLVAALEMLADLVRNPNPWADCITLWQEKMYALVFANFPKDQIGLYGPAPGL</sequence>
<organism evidence="1 2">
    <name type="scientific">Mesorhabditis spiculigera</name>
    <dbReference type="NCBI Taxonomy" id="96644"/>
    <lineage>
        <taxon>Eukaryota</taxon>
        <taxon>Metazoa</taxon>
        <taxon>Ecdysozoa</taxon>
        <taxon>Nematoda</taxon>
        <taxon>Chromadorea</taxon>
        <taxon>Rhabditida</taxon>
        <taxon>Rhabditina</taxon>
        <taxon>Rhabditomorpha</taxon>
        <taxon>Rhabditoidea</taxon>
        <taxon>Rhabditidae</taxon>
        <taxon>Mesorhabditinae</taxon>
        <taxon>Mesorhabditis</taxon>
    </lineage>
</organism>
<dbReference type="Proteomes" id="UP001177023">
    <property type="component" value="Unassembled WGS sequence"/>
</dbReference>
<reference evidence="1" key="1">
    <citation type="submission" date="2023-06" db="EMBL/GenBank/DDBJ databases">
        <authorList>
            <person name="Delattre M."/>
        </authorList>
    </citation>
    <scope>NUCLEOTIDE SEQUENCE</scope>
    <source>
        <strain evidence="1">AF72</strain>
    </source>
</reference>
<name>A0AA36CEU6_9BILA</name>
<comment type="caution">
    <text evidence="1">The sequence shown here is derived from an EMBL/GenBank/DDBJ whole genome shotgun (WGS) entry which is preliminary data.</text>
</comment>